<sequence>MSGEVKEDNEFLDYNELLKEIEEEQVKETLQAMRESRARYNKGDLNGK</sequence>
<comment type="caution">
    <text evidence="1">The sequence shown here is derived from an EMBL/GenBank/DDBJ whole genome shotgun (WGS) entry which is preliminary data.</text>
</comment>
<name>A0A0F8WIK0_9ZZZZ</name>
<dbReference type="AlphaFoldDB" id="A0A0F8WIK0"/>
<protein>
    <submittedName>
        <fullName evidence="1">Uncharacterized protein</fullName>
    </submittedName>
</protein>
<accession>A0A0F8WIK0</accession>
<organism evidence="1">
    <name type="scientific">marine sediment metagenome</name>
    <dbReference type="NCBI Taxonomy" id="412755"/>
    <lineage>
        <taxon>unclassified sequences</taxon>
        <taxon>metagenomes</taxon>
        <taxon>ecological metagenomes</taxon>
    </lineage>
</organism>
<proteinExistence type="predicted"/>
<dbReference type="EMBL" id="LAZR01064980">
    <property type="protein sequence ID" value="KKK56473.1"/>
    <property type="molecule type" value="Genomic_DNA"/>
</dbReference>
<reference evidence="1" key="1">
    <citation type="journal article" date="2015" name="Nature">
        <title>Complex archaea that bridge the gap between prokaryotes and eukaryotes.</title>
        <authorList>
            <person name="Spang A."/>
            <person name="Saw J.H."/>
            <person name="Jorgensen S.L."/>
            <person name="Zaremba-Niedzwiedzka K."/>
            <person name="Martijn J."/>
            <person name="Lind A.E."/>
            <person name="van Eijk R."/>
            <person name="Schleper C."/>
            <person name="Guy L."/>
            <person name="Ettema T.J."/>
        </authorList>
    </citation>
    <scope>NUCLEOTIDE SEQUENCE</scope>
</reference>
<gene>
    <name evidence="1" type="ORF">LCGC14_3064150</name>
</gene>
<evidence type="ECO:0000313" key="1">
    <source>
        <dbReference type="EMBL" id="KKK56473.1"/>
    </source>
</evidence>